<dbReference type="RefSeq" id="WP_198489888.1">
    <property type="nucleotide sequence ID" value="NZ_CP066078.1"/>
</dbReference>
<dbReference type="Proteomes" id="UP000595221">
    <property type="component" value="Chromosome"/>
</dbReference>
<name>A0A7T4MSN4_9MICC</name>
<evidence type="ECO:0000256" key="1">
    <source>
        <dbReference type="ARBA" id="ARBA00004651"/>
    </source>
</evidence>
<evidence type="ECO:0000256" key="5">
    <source>
        <dbReference type="ARBA" id="ARBA00022989"/>
    </source>
</evidence>
<evidence type="ECO:0000256" key="6">
    <source>
        <dbReference type="ARBA" id="ARBA00023136"/>
    </source>
</evidence>
<reference evidence="9 10" key="1">
    <citation type="submission" date="2020-12" db="EMBL/GenBank/DDBJ databases">
        <title>FDA dAtabase for Regulatory Grade micrObial Sequences (FDA-ARGOS): Supporting development and validation of Infectious Disease Dx tests.</title>
        <authorList>
            <person name="Sproer C."/>
            <person name="Gronow S."/>
            <person name="Severitt S."/>
            <person name="Schroder I."/>
            <person name="Tallon L."/>
            <person name="Sadzewicz L."/>
            <person name="Zhao X."/>
            <person name="Boylan J."/>
            <person name="Ott S."/>
            <person name="Bowen H."/>
            <person name="Vavikolanu K."/>
            <person name="Mehta A."/>
            <person name="Aluvathingal J."/>
            <person name="Nadendla S."/>
            <person name="Lowell S."/>
            <person name="Myers T."/>
            <person name="Yan Y."/>
            <person name="Sichtig H."/>
        </authorList>
    </citation>
    <scope>NUCLEOTIDE SEQUENCE [LARGE SCALE GENOMIC DNA]</scope>
    <source>
        <strain evidence="9 10">FDAARGOS_1001</strain>
    </source>
</reference>
<organism evidence="9 10">
    <name type="scientific">Rothia kristinae</name>
    <dbReference type="NCBI Taxonomy" id="37923"/>
    <lineage>
        <taxon>Bacteria</taxon>
        <taxon>Bacillati</taxon>
        <taxon>Actinomycetota</taxon>
        <taxon>Actinomycetes</taxon>
        <taxon>Micrococcales</taxon>
        <taxon>Micrococcaceae</taxon>
        <taxon>Rothia</taxon>
    </lineage>
</organism>
<feature type="transmembrane region" description="Helical" evidence="7">
    <location>
        <begin position="163"/>
        <end position="182"/>
    </location>
</feature>
<feature type="transmembrane region" description="Helical" evidence="7">
    <location>
        <begin position="194"/>
        <end position="212"/>
    </location>
</feature>
<evidence type="ECO:0000313" key="9">
    <source>
        <dbReference type="EMBL" id="QQC58861.1"/>
    </source>
</evidence>
<proteinExistence type="inferred from homology"/>
<dbReference type="EMBL" id="CP066078">
    <property type="protein sequence ID" value="QQC58861.1"/>
    <property type="molecule type" value="Genomic_DNA"/>
</dbReference>
<sequence>MTPLLDLAPHVANLPTAPLGLFGVDLEQLLADAGPWVLGVVALMIFIESGVLFPFLPGDSLLFTTGLLHQQLGLNLAVLLLTVAVAAVLGDQVGYILGRWFGRRLFSPTGRILNYENLDKAGAFFARYGGKALVLARFVPIVRTFVPLTAGMARYRYWDFAKWNITGALLWVLLLTFAGVWLGNVTFIREHVDLIVIVIVLVSVIPVGLEIWRENRKAKARLAAYQEEHGQPLNPES</sequence>
<feature type="domain" description="VTT" evidence="8">
    <location>
        <begin position="56"/>
        <end position="179"/>
    </location>
</feature>
<evidence type="ECO:0000256" key="7">
    <source>
        <dbReference type="RuleBase" id="RU367016"/>
    </source>
</evidence>
<dbReference type="GO" id="GO:0005886">
    <property type="term" value="C:plasma membrane"/>
    <property type="evidence" value="ECO:0007669"/>
    <property type="project" value="UniProtKB-SubCell"/>
</dbReference>
<dbReference type="Pfam" id="PF09335">
    <property type="entry name" value="VTT_dom"/>
    <property type="match status" value="1"/>
</dbReference>
<dbReference type="PANTHER" id="PTHR30353">
    <property type="entry name" value="INNER MEMBRANE PROTEIN DEDA-RELATED"/>
    <property type="match status" value="1"/>
</dbReference>
<evidence type="ECO:0000256" key="2">
    <source>
        <dbReference type="ARBA" id="ARBA00010792"/>
    </source>
</evidence>
<evidence type="ECO:0000256" key="3">
    <source>
        <dbReference type="ARBA" id="ARBA00022475"/>
    </source>
</evidence>
<evidence type="ECO:0000313" key="10">
    <source>
        <dbReference type="Proteomes" id="UP000595221"/>
    </source>
</evidence>
<dbReference type="AlphaFoldDB" id="A0A7T4MSN4"/>
<dbReference type="PANTHER" id="PTHR30353:SF0">
    <property type="entry name" value="TRANSMEMBRANE PROTEIN"/>
    <property type="match status" value="1"/>
</dbReference>
<gene>
    <name evidence="9" type="ORF">I6H58_07745</name>
</gene>
<dbReference type="InterPro" id="IPR032816">
    <property type="entry name" value="VTT_dom"/>
</dbReference>
<evidence type="ECO:0000259" key="8">
    <source>
        <dbReference type="Pfam" id="PF09335"/>
    </source>
</evidence>
<feature type="transmembrane region" description="Helical" evidence="7">
    <location>
        <begin position="76"/>
        <end position="97"/>
    </location>
</feature>
<comment type="similarity">
    <text evidence="2 7">Belongs to the DedA family.</text>
</comment>
<keyword evidence="4 7" id="KW-0812">Transmembrane</keyword>
<keyword evidence="6 7" id="KW-0472">Membrane</keyword>
<feature type="transmembrane region" description="Helical" evidence="7">
    <location>
        <begin position="36"/>
        <end position="56"/>
    </location>
</feature>
<dbReference type="InterPro" id="IPR032818">
    <property type="entry name" value="DedA-like"/>
</dbReference>
<comment type="subcellular location">
    <subcellularLocation>
        <location evidence="1 7">Cell membrane</location>
        <topology evidence="1 7">Multi-pass membrane protein</topology>
    </subcellularLocation>
</comment>
<keyword evidence="3 7" id="KW-1003">Cell membrane</keyword>
<protein>
    <submittedName>
        <fullName evidence="9">VTT domain-containing protein</fullName>
    </submittedName>
</protein>
<evidence type="ECO:0000256" key="4">
    <source>
        <dbReference type="ARBA" id="ARBA00022692"/>
    </source>
</evidence>
<accession>A0A7T4MSN4</accession>
<keyword evidence="5 7" id="KW-1133">Transmembrane helix</keyword>